<dbReference type="SUPFAM" id="SSF55159">
    <property type="entry name" value="eIF1-like"/>
    <property type="match status" value="1"/>
</dbReference>
<dbReference type="RefSeq" id="WP_110422626.1">
    <property type="nucleotide sequence ID" value="NZ_QGLP01000004.1"/>
</dbReference>
<keyword evidence="3" id="KW-0648">Protein biosynthesis</keyword>
<dbReference type="PANTHER" id="PTHR12789:SF0">
    <property type="entry name" value="DENSITY-REGULATED PROTEIN"/>
    <property type="match status" value="1"/>
</dbReference>
<gene>
    <name evidence="5" type="ORF">DKK79_01990</name>
</gene>
<proteinExistence type="inferred from homology"/>
<dbReference type="GO" id="GO:0003743">
    <property type="term" value="F:translation initiation factor activity"/>
    <property type="evidence" value="ECO:0007669"/>
    <property type="project" value="InterPro"/>
</dbReference>
<dbReference type="GO" id="GO:0006417">
    <property type="term" value="P:regulation of translation"/>
    <property type="evidence" value="ECO:0007669"/>
    <property type="project" value="UniProtKB-KW"/>
</dbReference>
<dbReference type="InterPro" id="IPR001950">
    <property type="entry name" value="SUI1"/>
</dbReference>
<dbReference type="Pfam" id="PF01253">
    <property type="entry name" value="SUI1"/>
    <property type="match status" value="1"/>
</dbReference>
<dbReference type="FunFam" id="3.30.780.10:FF:000002">
    <property type="entry name" value="Stress response translation initiation inhibitor"/>
    <property type="match status" value="1"/>
</dbReference>
<organism evidence="5 6">
    <name type="scientific">Gilliamella apicola</name>
    <dbReference type="NCBI Taxonomy" id="1196095"/>
    <lineage>
        <taxon>Bacteria</taxon>
        <taxon>Pseudomonadati</taxon>
        <taxon>Pseudomonadota</taxon>
        <taxon>Gammaproteobacteria</taxon>
        <taxon>Orbales</taxon>
        <taxon>Orbaceae</taxon>
        <taxon>Gilliamella</taxon>
    </lineage>
</organism>
<evidence type="ECO:0000256" key="1">
    <source>
        <dbReference type="ARBA" id="ARBA00005422"/>
    </source>
</evidence>
<dbReference type="PANTHER" id="PTHR12789">
    <property type="entry name" value="DENSITY-REGULATED PROTEIN HOMOLOG"/>
    <property type="match status" value="1"/>
</dbReference>
<dbReference type="NCBIfam" id="TIGR01158">
    <property type="entry name" value="SUI1_rel"/>
    <property type="match status" value="1"/>
</dbReference>
<accession>A0A2V4E531</accession>
<dbReference type="GO" id="GO:0003729">
    <property type="term" value="F:mRNA binding"/>
    <property type="evidence" value="ECO:0007669"/>
    <property type="project" value="TreeGrafter"/>
</dbReference>
<comment type="caution">
    <text evidence="5">The sequence shown here is derived from an EMBL/GenBank/DDBJ whole genome shotgun (WGS) entry which is preliminary data.</text>
</comment>
<dbReference type="PIRSF" id="PIRSF037511">
    <property type="entry name" value="Transl_init_SUI1_pro"/>
    <property type="match status" value="1"/>
</dbReference>
<dbReference type="InterPro" id="IPR005872">
    <property type="entry name" value="SUI1_arc_bac"/>
</dbReference>
<dbReference type="InterPro" id="IPR036877">
    <property type="entry name" value="SUI1_dom_sf"/>
</dbReference>
<evidence type="ECO:0000256" key="3">
    <source>
        <dbReference type="ARBA" id="ARBA00022917"/>
    </source>
</evidence>
<dbReference type="GO" id="GO:0001731">
    <property type="term" value="P:formation of translation preinitiation complex"/>
    <property type="evidence" value="ECO:0007669"/>
    <property type="project" value="TreeGrafter"/>
</dbReference>
<sequence length="106" mass="11378">MSDNAIVYSTEQGRIIPKQATKPRIKGDGIIRISRQTAGRKGKGVCVIEGFDLDDSSLMQLAADLKKRCGCGGSAKDGKIEIQGDKRELLKSLLEDKGFKVKLAGG</sequence>
<evidence type="ECO:0000256" key="2">
    <source>
        <dbReference type="ARBA" id="ARBA00022845"/>
    </source>
</evidence>
<dbReference type="AlphaFoldDB" id="A0A2V4E531"/>
<dbReference type="InterPro" id="IPR050318">
    <property type="entry name" value="DENR/SUI1_TIF"/>
</dbReference>
<dbReference type="Proteomes" id="UP000247483">
    <property type="component" value="Unassembled WGS sequence"/>
</dbReference>
<name>A0A2V4E531_9GAMM</name>
<protein>
    <submittedName>
        <fullName evidence="5">Stress response translation initiation inhibitor YciH</fullName>
    </submittedName>
</protein>
<dbReference type="CDD" id="cd11567">
    <property type="entry name" value="YciH_like"/>
    <property type="match status" value="1"/>
</dbReference>
<feature type="domain" description="SUI1" evidence="4">
    <location>
        <begin position="32"/>
        <end position="98"/>
    </location>
</feature>
<evidence type="ECO:0000259" key="4">
    <source>
        <dbReference type="PROSITE" id="PS50296"/>
    </source>
</evidence>
<reference evidence="5 6" key="1">
    <citation type="submission" date="2018-05" db="EMBL/GenBank/DDBJ databases">
        <title>Reference genomes for bee gut microbiota database.</title>
        <authorList>
            <person name="Ellegaard K.M."/>
        </authorList>
    </citation>
    <scope>NUCLEOTIDE SEQUENCE [LARGE SCALE GENOMIC DNA]</scope>
    <source>
        <strain evidence="5 6">ESL0177</strain>
    </source>
</reference>
<dbReference type="GO" id="GO:0002188">
    <property type="term" value="P:translation reinitiation"/>
    <property type="evidence" value="ECO:0007669"/>
    <property type="project" value="TreeGrafter"/>
</dbReference>
<dbReference type="NCBIfam" id="NF006536">
    <property type="entry name" value="PRK09019.1"/>
    <property type="match status" value="1"/>
</dbReference>
<dbReference type="EMBL" id="QGLP01000004">
    <property type="protein sequence ID" value="PXZ05484.1"/>
    <property type="molecule type" value="Genomic_DNA"/>
</dbReference>
<evidence type="ECO:0000313" key="5">
    <source>
        <dbReference type="EMBL" id="PXZ05484.1"/>
    </source>
</evidence>
<dbReference type="PROSITE" id="PS50296">
    <property type="entry name" value="SUI1"/>
    <property type="match status" value="1"/>
</dbReference>
<dbReference type="Gene3D" id="3.30.780.10">
    <property type="entry name" value="SUI1-like domain"/>
    <property type="match status" value="1"/>
</dbReference>
<evidence type="ECO:0000313" key="6">
    <source>
        <dbReference type="Proteomes" id="UP000247483"/>
    </source>
</evidence>
<keyword evidence="2" id="KW-0810">Translation regulation</keyword>
<comment type="similarity">
    <text evidence="1">Belongs to the SUI1 family.</text>
</comment>